<comment type="caution">
    <text evidence="3">The sequence shown here is derived from an EMBL/GenBank/DDBJ whole genome shotgun (WGS) entry which is preliminary data.</text>
</comment>
<evidence type="ECO:0000259" key="1">
    <source>
        <dbReference type="Pfam" id="PF08348"/>
    </source>
</evidence>
<dbReference type="InterPro" id="IPR039445">
    <property type="entry name" value="DauR-like_HTH"/>
</dbReference>
<dbReference type="PATRIC" id="fig|1122219.3.peg.1427"/>
<accession>A0A0J6ZN72</accession>
<dbReference type="InterPro" id="IPR039446">
    <property type="entry name" value="DauR-like"/>
</dbReference>
<keyword evidence="4" id="KW-1185">Reference proteome</keyword>
<dbReference type="PANTHER" id="PTHR35568:SF1">
    <property type="entry name" value="TRANSCRIPTIONAL REGULATOR DAUR"/>
    <property type="match status" value="1"/>
</dbReference>
<gene>
    <name evidence="3" type="ORF">AB840_08630</name>
</gene>
<proteinExistence type="predicted"/>
<dbReference type="OrthoDB" id="9796595at2"/>
<protein>
    <recommendedName>
        <fullName evidence="5">PAC domain-containing protein</fullName>
    </recommendedName>
</protein>
<dbReference type="InParanoid" id="A0A0J6ZN72"/>
<feature type="domain" description="YheO-like" evidence="1">
    <location>
        <begin position="7"/>
        <end position="121"/>
    </location>
</feature>
<evidence type="ECO:0008006" key="5">
    <source>
        <dbReference type="Google" id="ProtNLM"/>
    </source>
</evidence>
<evidence type="ECO:0000259" key="2">
    <source>
        <dbReference type="Pfam" id="PF13309"/>
    </source>
</evidence>
<dbReference type="Pfam" id="PF13309">
    <property type="entry name" value="HTH_22"/>
    <property type="match status" value="1"/>
</dbReference>
<dbReference type="RefSeq" id="WP_048514436.1">
    <property type="nucleotide sequence ID" value="NZ_FUXD01000027.1"/>
</dbReference>
<dbReference type="InterPro" id="IPR013559">
    <property type="entry name" value="YheO"/>
</dbReference>
<organism evidence="3 4">
    <name type="scientific">Megasphaera cerevisiae DSM 20462</name>
    <dbReference type="NCBI Taxonomy" id="1122219"/>
    <lineage>
        <taxon>Bacteria</taxon>
        <taxon>Bacillati</taxon>
        <taxon>Bacillota</taxon>
        <taxon>Negativicutes</taxon>
        <taxon>Veillonellales</taxon>
        <taxon>Veillonellaceae</taxon>
        <taxon>Megasphaera</taxon>
    </lineage>
</organism>
<evidence type="ECO:0000313" key="4">
    <source>
        <dbReference type="Proteomes" id="UP000036503"/>
    </source>
</evidence>
<dbReference type="Pfam" id="PF08348">
    <property type="entry name" value="PAS_6"/>
    <property type="match status" value="1"/>
</dbReference>
<dbReference type="PANTHER" id="PTHR35568">
    <property type="entry name" value="TRANSCRIPTIONAL REGULATOR DAUR"/>
    <property type="match status" value="1"/>
</dbReference>
<dbReference type="STRING" id="39029.BSR42_07690"/>
<reference evidence="3 4" key="1">
    <citation type="submission" date="2015-06" db="EMBL/GenBank/DDBJ databases">
        <title>Draft genome sequence of beer spoilage bacterium Megasphaera cerevisiae type strain 20462.</title>
        <authorList>
            <person name="Kutumbaka K."/>
            <person name="Pasmowitz J."/>
            <person name="Mategko J."/>
            <person name="Reyes D."/>
            <person name="Friedrich A."/>
            <person name="Han S."/>
            <person name="Martens-Habbena W."/>
            <person name="Neal-McKinney J."/>
            <person name="Janagama H.K."/>
            <person name="Nadala C."/>
            <person name="Samadpour M."/>
        </authorList>
    </citation>
    <scope>NUCLEOTIDE SEQUENCE [LARGE SCALE GENOMIC DNA]</scope>
    <source>
        <strain evidence="3 4">DSM 20462</strain>
    </source>
</reference>
<dbReference type="Proteomes" id="UP000036503">
    <property type="component" value="Unassembled WGS sequence"/>
</dbReference>
<feature type="domain" description="Transcriptional regulator DauR-like HTH" evidence="2">
    <location>
        <begin position="147"/>
        <end position="208"/>
    </location>
</feature>
<dbReference type="AlphaFoldDB" id="A0A0J6ZN72"/>
<sequence>MLDNTLLTFLKHLAKGIALQFGPNCEVVIHDLSDSYKENSIIAIENGHVTSRKIGDGPSMAVLDALHGDPEKLEDHTSYLTKTKDGRILKSTTIYIRNEERKIIGIFAINYDITDLTMVKNAITPIITVTSPKGEANRIPQNVSDLLMELIEESTRQVGKPVPLMTREDKIKAIKFLNDRGALLITKAGDKISKHFGISKYTLYSYIDSSSD</sequence>
<dbReference type="EMBL" id="LEKT01000025">
    <property type="protein sequence ID" value="KMO86346.1"/>
    <property type="molecule type" value="Genomic_DNA"/>
</dbReference>
<name>A0A0J6ZN72_9FIRM</name>
<evidence type="ECO:0000313" key="3">
    <source>
        <dbReference type="EMBL" id="KMO86346.1"/>
    </source>
</evidence>